<dbReference type="AlphaFoldDB" id="A0A8H3LMP5"/>
<evidence type="ECO:0000256" key="1">
    <source>
        <dbReference type="SAM" id="SignalP"/>
    </source>
</evidence>
<proteinExistence type="predicted"/>
<feature type="signal peptide" evidence="1">
    <location>
        <begin position="1"/>
        <end position="16"/>
    </location>
</feature>
<evidence type="ECO:0000313" key="3">
    <source>
        <dbReference type="Proteomes" id="UP000615446"/>
    </source>
</evidence>
<gene>
    <name evidence="2" type="ORF">RCL2_001620900</name>
</gene>
<feature type="chain" id="PRO_5034535680" evidence="1">
    <location>
        <begin position="17"/>
        <end position="87"/>
    </location>
</feature>
<accession>A0A8H3LMP5</accession>
<reference evidence="2" key="1">
    <citation type="submission" date="2019-10" db="EMBL/GenBank/DDBJ databases">
        <title>Conservation and host-specific expression of non-tandemly repeated heterogenous ribosome RNA gene in arbuscular mycorrhizal fungi.</title>
        <authorList>
            <person name="Maeda T."/>
            <person name="Kobayashi Y."/>
            <person name="Nakagawa T."/>
            <person name="Ezawa T."/>
            <person name="Yamaguchi K."/>
            <person name="Bino T."/>
            <person name="Nishimoto Y."/>
            <person name="Shigenobu S."/>
            <person name="Kawaguchi M."/>
        </authorList>
    </citation>
    <scope>NUCLEOTIDE SEQUENCE</scope>
    <source>
        <strain evidence="2">HR1</strain>
    </source>
</reference>
<sequence>MKFYIIICLVITSVLAFGPKEKQKVIVMTSFSAHNCRLDFGQQSALKSKVLEYEKTNPKTFETHGFGWWGSLIGDICSAVAATLKFV</sequence>
<protein>
    <submittedName>
        <fullName evidence="2">Uncharacterized protein</fullName>
    </submittedName>
</protein>
<dbReference type="Proteomes" id="UP000615446">
    <property type="component" value="Unassembled WGS sequence"/>
</dbReference>
<name>A0A8H3LMP5_9GLOM</name>
<dbReference type="EMBL" id="BLAL01000184">
    <property type="protein sequence ID" value="GES89306.1"/>
    <property type="molecule type" value="Genomic_DNA"/>
</dbReference>
<evidence type="ECO:0000313" key="2">
    <source>
        <dbReference type="EMBL" id="GES89306.1"/>
    </source>
</evidence>
<keyword evidence="1" id="KW-0732">Signal</keyword>
<organism evidence="2 3">
    <name type="scientific">Rhizophagus clarus</name>
    <dbReference type="NCBI Taxonomy" id="94130"/>
    <lineage>
        <taxon>Eukaryota</taxon>
        <taxon>Fungi</taxon>
        <taxon>Fungi incertae sedis</taxon>
        <taxon>Mucoromycota</taxon>
        <taxon>Glomeromycotina</taxon>
        <taxon>Glomeromycetes</taxon>
        <taxon>Glomerales</taxon>
        <taxon>Glomeraceae</taxon>
        <taxon>Rhizophagus</taxon>
    </lineage>
</organism>
<comment type="caution">
    <text evidence="2">The sequence shown here is derived from an EMBL/GenBank/DDBJ whole genome shotgun (WGS) entry which is preliminary data.</text>
</comment>